<dbReference type="Proteomes" id="UP000320762">
    <property type="component" value="Unassembled WGS sequence"/>
</dbReference>
<evidence type="ECO:0000259" key="3">
    <source>
        <dbReference type="Pfam" id="PF17390"/>
    </source>
</evidence>
<dbReference type="Pfam" id="PF17390">
    <property type="entry name" value="Bac_rhamnosid_C"/>
    <property type="match status" value="1"/>
</dbReference>
<feature type="domain" description="Alpha-L-rhamnosidase C-terminal" evidence="3">
    <location>
        <begin position="589"/>
        <end position="661"/>
    </location>
</feature>
<dbReference type="SUPFAM" id="SSF48208">
    <property type="entry name" value="Six-hairpin glycosidases"/>
    <property type="match status" value="1"/>
</dbReference>
<dbReference type="STRING" id="97359.A0A550BYJ0"/>
<protein>
    <submittedName>
        <fullName evidence="4">Glycoside hydrolase family 78 protein</fullName>
    </submittedName>
</protein>
<feature type="domain" description="Alpha-L-rhamnosidase six-hairpin glycosidase" evidence="2">
    <location>
        <begin position="245"/>
        <end position="458"/>
    </location>
</feature>
<evidence type="ECO:0000259" key="2">
    <source>
        <dbReference type="Pfam" id="PF17389"/>
    </source>
</evidence>
<organism evidence="4 5">
    <name type="scientific">Schizophyllum amplum</name>
    <dbReference type="NCBI Taxonomy" id="97359"/>
    <lineage>
        <taxon>Eukaryota</taxon>
        <taxon>Fungi</taxon>
        <taxon>Dikarya</taxon>
        <taxon>Basidiomycota</taxon>
        <taxon>Agaricomycotina</taxon>
        <taxon>Agaricomycetes</taxon>
        <taxon>Agaricomycetidae</taxon>
        <taxon>Agaricales</taxon>
        <taxon>Schizophyllaceae</taxon>
        <taxon>Schizophyllum</taxon>
    </lineage>
</organism>
<dbReference type="InterPro" id="IPR012341">
    <property type="entry name" value="6hp_glycosidase-like_sf"/>
</dbReference>
<keyword evidence="4" id="KW-0378">Hydrolase</keyword>
<dbReference type="InterPro" id="IPR008928">
    <property type="entry name" value="6-hairpin_glycosidase_sf"/>
</dbReference>
<dbReference type="InterPro" id="IPR035398">
    <property type="entry name" value="Bac_rhamnosid_C"/>
</dbReference>
<dbReference type="OrthoDB" id="10036721at2759"/>
<keyword evidence="5" id="KW-1185">Reference proteome</keyword>
<accession>A0A550BYJ0</accession>
<dbReference type="Pfam" id="PF17389">
    <property type="entry name" value="Bac_rhamnosid6H"/>
    <property type="match status" value="1"/>
</dbReference>
<dbReference type="GO" id="GO:0005975">
    <property type="term" value="P:carbohydrate metabolic process"/>
    <property type="evidence" value="ECO:0007669"/>
    <property type="project" value="InterPro"/>
</dbReference>
<gene>
    <name evidence="4" type="ORF">BD626DRAFT_464569</name>
</gene>
<dbReference type="GO" id="GO:0016787">
    <property type="term" value="F:hydrolase activity"/>
    <property type="evidence" value="ECO:0007669"/>
    <property type="project" value="UniProtKB-KW"/>
</dbReference>
<comment type="caution">
    <text evidence="4">The sequence shown here is derived from an EMBL/GenBank/DDBJ whole genome shotgun (WGS) entry which is preliminary data.</text>
</comment>
<sequence length="686" mass="72707">MVTGLTYVVTICAYSLRAAASAPSGPWDDFNYAPASRTVYPTSVYETSGDVSNVGSLVSSDSGPATLSAGSWLTLDFGKEVGGVISLNLDAVDSEDVSIALAFTESSLFVNPTLSDDSAASATNMSTDGVLAIPAPLSTGLWTQPILYQRGGFRYLTISLTTGDSVSISNVTCDITFMPHVDDLRDYTGYFYAPDPSSEDQDLLSKIWYAGAYTIQTNIIAADSGRTKQYESWNNSGIIAETGPVLVDGAKRDRTVWPGDMGISGPAAFVSLNDLVSVRNSLDEMFLLQNASNGGLPYCGPLISKGSGISDTYHEWTLVGAYNYWLHSGDTDWITTKWDQYVAAVAYLTAKVDSDVGLLNATGSTDWGRLGGGGFSIAPNALYYKVLLNSADIATALGDADIADGWLEDAASLKAVINDALWDDDAGLFLDNTTTTSLHPQDGNSLAVWFNATADDRKTRISEGLTLNWVEVGAVAPELPDTVAPFAGSMEVHAHFAAGEAERALDLIRLQWGWMLTTNTSVESTFLEGYTSNGSLLYVLSFLVALNLVDTLPYRYRGYAGYDNDPTYTSHSHGWSTGPTPALTTYVLGLTMTEPGGQAFRVEPQTAGLPEAEGGFETPLGWFGVSWAVGDDGAGFELNVTAPEGTRGVAVLPVDGDVTVDGEMVSAVGREVELAGGTHVVSVSSA</sequence>
<evidence type="ECO:0000313" key="4">
    <source>
        <dbReference type="EMBL" id="TRM57619.1"/>
    </source>
</evidence>
<evidence type="ECO:0000313" key="5">
    <source>
        <dbReference type="Proteomes" id="UP000320762"/>
    </source>
</evidence>
<dbReference type="PANTHER" id="PTHR34987">
    <property type="entry name" value="C, PUTATIVE (AFU_ORTHOLOGUE AFUA_3G02880)-RELATED"/>
    <property type="match status" value="1"/>
</dbReference>
<dbReference type="EMBL" id="VDMD01000044">
    <property type="protein sequence ID" value="TRM57619.1"/>
    <property type="molecule type" value="Genomic_DNA"/>
</dbReference>
<dbReference type="Gene3D" id="2.60.420.10">
    <property type="entry name" value="Maltose phosphorylase, domain 3"/>
    <property type="match status" value="1"/>
</dbReference>
<dbReference type="AlphaFoldDB" id="A0A550BYJ0"/>
<dbReference type="PANTHER" id="PTHR34987:SF6">
    <property type="entry name" value="ALPHA-L-RHAMNOSIDASE SIX-HAIRPIN GLYCOSIDASE DOMAIN-CONTAINING PROTEIN"/>
    <property type="match status" value="1"/>
</dbReference>
<feature type="chain" id="PRO_5022026876" evidence="1">
    <location>
        <begin position="22"/>
        <end position="686"/>
    </location>
</feature>
<reference evidence="4 5" key="1">
    <citation type="journal article" date="2019" name="New Phytol.">
        <title>Comparative genomics reveals unique wood-decay strategies and fruiting body development in the Schizophyllaceae.</title>
        <authorList>
            <person name="Almasi E."/>
            <person name="Sahu N."/>
            <person name="Krizsan K."/>
            <person name="Balint B."/>
            <person name="Kovacs G.M."/>
            <person name="Kiss B."/>
            <person name="Cseklye J."/>
            <person name="Drula E."/>
            <person name="Henrissat B."/>
            <person name="Nagy I."/>
            <person name="Chovatia M."/>
            <person name="Adam C."/>
            <person name="LaButti K."/>
            <person name="Lipzen A."/>
            <person name="Riley R."/>
            <person name="Grigoriev I.V."/>
            <person name="Nagy L.G."/>
        </authorList>
    </citation>
    <scope>NUCLEOTIDE SEQUENCE [LARGE SCALE GENOMIC DNA]</scope>
    <source>
        <strain evidence="4 5">NL-1724</strain>
    </source>
</reference>
<proteinExistence type="predicted"/>
<feature type="signal peptide" evidence="1">
    <location>
        <begin position="1"/>
        <end position="21"/>
    </location>
</feature>
<dbReference type="Gene3D" id="1.50.10.10">
    <property type="match status" value="1"/>
</dbReference>
<evidence type="ECO:0000256" key="1">
    <source>
        <dbReference type="SAM" id="SignalP"/>
    </source>
</evidence>
<dbReference type="InterPro" id="IPR035396">
    <property type="entry name" value="Bac_rhamnosid6H"/>
</dbReference>
<keyword evidence="1" id="KW-0732">Signal</keyword>
<name>A0A550BYJ0_9AGAR</name>